<organism evidence="2 3">
    <name type="scientific">Colocasia esculenta</name>
    <name type="common">Wild taro</name>
    <name type="synonym">Arum esculentum</name>
    <dbReference type="NCBI Taxonomy" id="4460"/>
    <lineage>
        <taxon>Eukaryota</taxon>
        <taxon>Viridiplantae</taxon>
        <taxon>Streptophyta</taxon>
        <taxon>Embryophyta</taxon>
        <taxon>Tracheophyta</taxon>
        <taxon>Spermatophyta</taxon>
        <taxon>Magnoliopsida</taxon>
        <taxon>Liliopsida</taxon>
        <taxon>Araceae</taxon>
        <taxon>Aroideae</taxon>
        <taxon>Colocasieae</taxon>
        <taxon>Colocasia</taxon>
    </lineage>
</organism>
<dbReference type="Proteomes" id="UP000652761">
    <property type="component" value="Unassembled WGS sequence"/>
</dbReference>
<evidence type="ECO:0000256" key="1">
    <source>
        <dbReference type="SAM" id="MobiDB-lite"/>
    </source>
</evidence>
<evidence type="ECO:0000313" key="2">
    <source>
        <dbReference type="EMBL" id="MQM19214.1"/>
    </source>
</evidence>
<dbReference type="AlphaFoldDB" id="A0A843XI07"/>
<reference evidence="2" key="1">
    <citation type="submission" date="2017-07" db="EMBL/GenBank/DDBJ databases">
        <title>Taro Niue Genome Assembly and Annotation.</title>
        <authorList>
            <person name="Atibalentja N."/>
            <person name="Keating K."/>
            <person name="Fields C.J."/>
        </authorList>
    </citation>
    <scope>NUCLEOTIDE SEQUENCE</scope>
    <source>
        <strain evidence="2">Niue_2</strain>
        <tissue evidence="2">Leaf</tissue>
    </source>
</reference>
<gene>
    <name evidence="2" type="ORF">Taro_052214</name>
</gene>
<accession>A0A843XI07</accession>
<keyword evidence="3" id="KW-1185">Reference proteome</keyword>
<comment type="caution">
    <text evidence="2">The sequence shown here is derived from an EMBL/GenBank/DDBJ whole genome shotgun (WGS) entry which is preliminary data.</text>
</comment>
<feature type="region of interest" description="Disordered" evidence="1">
    <location>
        <begin position="1"/>
        <end position="23"/>
    </location>
</feature>
<evidence type="ECO:0000313" key="3">
    <source>
        <dbReference type="Proteomes" id="UP000652761"/>
    </source>
</evidence>
<proteinExistence type="predicted"/>
<protein>
    <submittedName>
        <fullName evidence="2">Uncharacterized protein</fullName>
    </submittedName>
</protein>
<sequence>MACRKRTQPWFKGEGNSESNLHPPTRKWEVLHISSDAPYESLASHSISWKAESAGSDQDRPILDRIGWPIQADSSDSGRFCLGIGRIGSGSGLGDPDPISILPSMFDFPRVTMCLQLHRTMARAREEQSQGLDDPGQEIDGKLVAAKIMSWRQHRMSLTHLDDKDLTAKFFCSSQKNVEHIHHRYSTA</sequence>
<name>A0A843XI07_COLES</name>
<dbReference type="EMBL" id="NMUH01008749">
    <property type="protein sequence ID" value="MQM19214.1"/>
    <property type="molecule type" value="Genomic_DNA"/>
</dbReference>